<comment type="pathway">
    <text evidence="1 5">Carbohydrate metabolism; hexose metabolism.</text>
</comment>
<dbReference type="UniPathway" id="UPA00242"/>
<dbReference type="Gene3D" id="2.70.98.10">
    <property type="match status" value="1"/>
</dbReference>
<dbReference type="CDD" id="cd09019">
    <property type="entry name" value="galactose_mutarotase_like"/>
    <property type="match status" value="1"/>
</dbReference>
<dbReference type="Proteomes" id="UP000562464">
    <property type="component" value="Unassembled WGS sequence"/>
</dbReference>
<accession>A0A841C394</accession>
<dbReference type="InterPro" id="IPR015443">
    <property type="entry name" value="Aldose_1-epimerase"/>
</dbReference>
<dbReference type="EC" id="5.1.3.3" evidence="5"/>
<feature type="active site" description="Proton acceptor" evidence="6">
    <location>
        <position position="305"/>
    </location>
</feature>
<evidence type="ECO:0000256" key="8">
    <source>
        <dbReference type="PIRSR" id="PIRSR005096-3"/>
    </source>
</evidence>
<dbReference type="InterPro" id="IPR008183">
    <property type="entry name" value="Aldose_1/G6P_1-epimerase"/>
</dbReference>
<keyword evidence="10" id="KW-1185">Reference proteome</keyword>
<dbReference type="PANTHER" id="PTHR10091:SF0">
    <property type="entry name" value="GALACTOSE MUTAROTASE"/>
    <property type="match status" value="1"/>
</dbReference>
<dbReference type="PANTHER" id="PTHR10091">
    <property type="entry name" value="ALDOSE-1-EPIMERASE"/>
    <property type="match status" value="1"/>
</dbReference>
<evidence type="ECO:0000313" key="9">
    <source>
        <dbReference type="EMBL" id="MBB5887303.1"/>
    </source>
</evidence>
<feature type="binding site" evidence="8">
    <location>
        <begin position="170"/>
        <end position="172"/>
    </location>
    <ligand>
        <name>beta-D-galactose</name>
        <dbReference type="ChEBI" id="CHEBI:27667"/>
    </ligand>
</feature>
<evidence type="ECO:0000256" key="1">
    <source>
        <dbReference type="ARBA" id="ARBA00005028"/>
    </source>
</evidence>
<keyword evidence="3 5" id="KW-0413">Isomerase</keyword>
<evidence type="ECO:0000256" key="2">
    <source>
        <dbReference type="ARBA" id="ARBA00006206"/>
    </source>
</evidence>
<feature type="binding site" evidence="7">
    <location>
        <position position="243"/>
    </location>
    <ligand>
        <name>beta-D-galactose</name>
        <dbReference type="ChEBI" id="CHEBI:27667"/>
    </ligand>
</feature>
<dbReference type="Pfam" id="PF01263">
    <property type="entry name" value="Aldose_epim"/>
    <property type="match status" value="1"/>
</dbReference>
<organism evidence="9 10">
    <name type="scientific">Lactovum miscens</name>
    <dbReference type="NCBI Taxonomy" id="190387"/>
    <lineage>
        <taxon>Bacteria</taxon>
        <taxon>Bacillati</taxon>
        <taxon>Bacillota</taxon>
        <taxon>Bacilli</taxon>
        <taxon>Lactobacillales</taxon>
        <taxon>Streptococcaceae</taxon>
        <taxon>Lactovum</taxon>
    </lineage>
</organism>
<comment type="caution">
    <text evidence="9">The sequence shown here is derived from an EMBL/GenBank/DDBJ whole genome shotgun (WGS) entry which is preliminary data.</text>
</comment>
<proteinExistence type="inferred from homology"/>
<evidence type="ECO:0000256" key="4">
    <source>
        <dbReference type="ARBA" id="ARBA00023277"/>
    </source>
</evidence>
<dbReference type="RefSeq" id="WP_183538368.1">
    <property type="nucleotide sequence ID" value="NZ_JACHHV010000002.1"/>
</dbReference>
<feature type="active site" description="Proton donor" evidence="6">
    <location>
        <position position="170"/>
    </location>
</feature>
<dbReference type="EMBL" id="JACHHV010000002">
    <property type="protein sequence ID" value="MBB5887303.1"/>
    <property type="molecule type" value="Genomic_DNA"/>
</dbReference>
<dbReference type="AlphaFoldDB" id="A0A841C394"/>
<sequence>MKVTTRNFGRSAKLITIENNNQVKISFTNLGARIVDLIVNGRNIVLGFDSADEYLEKDSYPGATIGRTAGRIKDGLINISGKDIQLNQNEFPQTLHGGLGSFDSRLWNFEIFDDGEVAGVHFYLISPDGDNGYPGELKVHVTHSFDEKGQWKIDYQATSNKDTVFNPTGHVYFNLTGDASQAIDDHELFLASSWFVPLKDKSEIVKGNIKSVRGTILDFRNGKKLYQVFESTNEQVRLVAGIDHPFLLDEPGDISVEQARLTLDDISIAVFTDRPSIVIFTANFGDKGVVFRGKSEVHHGAITFETQVPPGSQQIPELGDISLKAGQNYQSTTIYKIINEKK</sequence>
<evidence type="ECO:0000256" key="6">
    <source>
        <dbReference type="PIRSR" id="PIRSR005096-1"/>
    </source>
</evidence>
<evidence type="ECO:0000256" key="7">
    <source>
        <dbReference type="PIRSR" id="PIRSR005096-2"/>
    </source>
</evidence>
<gene>
    <name evidence="9" type="ORF">HNQ37_000173</name>
</gene>
<keyword evidence="4 5" id="KW-0119">Carbohydrate metabolism</keyword>
<dbReference type="InterPro" id="IPR014718">
    <property type="entry name" value="GH-type_carb-bd"/>
</dbReference>
<name>A0A841C394_9LACT</name>
<evidence type="ECO:0000256" key="5">
    <source>
        <dbReference type="PIRNR" id="PIRNR005096"/>
    </source>
</evidence>
<comment type="similarity">
    <text evidence="2 5">Belongs to the aldose epimerase family.</text>
</comment>
<dbReference type="GO" id="GO:0030246">
    <property type="term" value="F:carbohydrate binding"/>
    <property type="evidence" value="ECO:0007669"/>
    <property type="project" value="InterPro"/>
</dbReference>
<evidence type="ECO:0000313" key="10">
    <source>
        <dbReference type="Proteomes" id="UP000562464"/>
    </source>
</evidence>
<dbReference type="SUPFAM" id="SSF74650">
    <property type="entry name" value="Galactose mutarotase-like"/>
    <property type="match status" value="1"/>
</dbReference>
<protein>
    <recommendedName>
        <fullName evidence="5">Aldose 1-epimerase</fullName>
        <ecNumber evidence="5">5.1.3.3</ecNumber>
    </recommendedName>
</protein>
<dbReference type="GO" id="GO:0033499">
    <property type="term" value="P:galactose catabolic process via UDP-galactose, Leloir pathway"/>
    <property type="evidence" value="ECO:0007669"/>
    <property type="project" value="TreeGrafter"/>
</dbReference>
<dbReference type="GO" id="GO:0004034">
    <property type="term" value="F:aldose 1-epimerase activity"/>
    <property type="evidence" value="ECO:0007669"/>
    <property type="project" value="UniProtKB-EC"/>
</dbReference>
<reference evidence="9 10" key="1">
    <citation type="submission" date="2020-08" db="EMBL/GenBank/DDBJ databases">
        <title>Genomic Encyclopedia of Type Strains, Phase IV (KMG-IV): sequencing the most valuable type-strain genomes for metagenomic binning, comparative biology and taxonomic classification.</title>
        <authorList>
            <person name="Goeker M."/>
        </authorList>
    </citation>
    <scope>NUCLEOTIDE SEQUENCE [LARGE SCALE GENOMIC DNA]</scope>
    <source>
        <strain evidence="9 10">DSM 14925</strain>
    </source>
</reference>
<comment type="catalytic activity">
    <reaction evidence="5">
        <text>alpha-D-glucose = beta-D-glucose</text>
        <dbReference type="Rhea" id="RHEA:10264"/>
        <dbReference type="ChEBI" id="CHEBI:15903"/>
        <dbReference type="ChEBI" id="CHEBI:17925"/>
        <dbReference type="EC" id="5.1.3.3"/>
    </reaction>
</comment>
<dbReference type="GO" id="GO:0006006">
    <property type="term" value="P:glucose metabolic process"/>
    <property type="evidence" value="ECO:0007669"/>
    <property type="project" value="TreeGrafter"/>
</dbReference>
<evidence type="ECO:0000256" key="3">
    <source>
        <dbReference type="ARBA" id="ARBA00023235"/>
    </source>
</evidence>
<dbReference type="InterPro" id="IPR011013">
    <property type="entry name" value="Gal_mutarotase_sf_dom"/>
</dbReference>
<dbReference type="GO" id="GO:0005737">
    <property type="term" value="C:cytoplasm"/>
    <property type="evidence" value="ECO:0007669"/>
    <property type="project" value="TreeGrafter"/>
</dbReference>
<dbReference type="PIRSF" id="PIRSF005096">
    <property type="entry name" value="GALM"/>
    <property type="match status" value="1"/>
</dbReference>
<dbReference type="InterPro" id="IPR047215">
    <property type="entry name" value="Galactose_mutarotase-like"/>
</dbReference>